<proteinExistence type="predicted"/>
<name>A0A1F5RHJ9_9BACT</name>
<evidence type="ECO:0000313" key="2">
    <source>
        <dbReference type="Proteomes" id="UP000177230"/>
    </source>
</evidence>
<dbReference type="Proteomes" id="UP000177230">
    <property type="component" value="Unassembled WGS sequence"/>
</dbReference>
<gene>
    <name evidence="1" type="ORF">A2024_05645</name>
</gene>
<dbReference type="AlphaFoldDB" id="A0A1F5RHJ9"/>
<comment type="caution">
    <text evidence="1">The sequence shown here is derived from an EMBL/GenBank/DDBJ whole genome shotgun (WGS) entry which is preliminary data.</text>
</comment>
<evidence type="ECO:0000313" key="1">
    <source>
        <dbReference type="EMBL" id="OGF14017.1"/>
    </source>
</evidence>
<reference evidence="1 2" key="1">
    <citation type="journal article" date="2016" name="Nat. Commun.">
        <title>Thousands of microbial genomes shed light on interconnected biogeochemical processes in an aquifer system.</title>
        <authorList>
            <person name="Anantharaman K."/>
            <person name="Brown C.T."/>
            <person name="Hug L.A."/>
            <person name="Sharon I."/>
            <person name="Castelle C.J."/>
            <person name="Probst A.J."/>
            <person name="Thomas B.C."/>
            <person name="Singh A."/>
            <person name="Wilkins M.J."/>
            <person name="Karaoz U."/>
            <person name="Brodie E.L."/>
            <person name="Williams K.H."/>
            <person name="Hubbard S.S."/>
            <person name="Banfield J.F."/>
        </authorList>
    </citation>
    <scope>NUCLEOTIDE SEQUENCE [LARGE SCALE GENOMIC DNA]</scope>
</reference>
<protein>
    <submittedName>
        <fullName evidence="1">Uncharacterized protein</fullName>
    </submittedName>
</protein>
<organism evidence="1 2">
    <name type="scientific">Candidatus Edwardsbacteria bacterium GWF2_54_11</name>
    <dbReference type="NCBI Taxonomy" id="1817851"/>
    <lineage>
        <taxon>Bacteria</taxon>
        <taxon>Candidatus Edwardsiibacteriota</taxon>
    </lineage>
</organism>
<accession>A0A1F5RHJ9</accession>
<sequence>MAEKILIKARDKIKCPFLMVVDVVGNCHLWCPNGTFRKADIIGHFGGWALEPCLNCSLSRPAFDPFGINNNNGG</sequence>
<dbReference type="EMBL" id="MFFM01000009">
    <property type="protein sequence ID" value="OGF14017.1"/>
    <property type="molecule type" value="Genomic_DNA"/>
</dbReference>